<evidence type="ECO:0000256" key="1">
    <source>
        <dbReference type="SAM" id="Phobius"/>
    </source>
</evidence>
<evidence type="ECO:0000313" key="3">
    <source>
        <dbReference type="Proteomes" id="UP000183442"/>
    </source>
</evidence>
<keyword evidence="1" id="KW-0812">Transmembrane</keyword>
<dbReference type="Proteomes" id="UP000183442">
    <property type="component" value="Unassembled WGS sequence"/>
</dbReference>
<feature type="transmembrane region" description="Helical" evidence="1">
    <location>
        <begin position="6"/>
        <end position="27"/>
    </location>
</feature>
<reference evidence="3" key="1">
    <citation type="submission" date="2016-10" db="EMBL/GenBank/DDBJ databases">
        <authorList>
            <person name="Varghese N."/>
        </authorList>
    </citation>
    <scope>NUCLEOTIDE SEQUENCE [LARGE SCALE GENOMIC DNA]</scope>
    <source>
        <strain evidence="3">DSM 16632</strain>
    </source>
</reference>
<sequence>MDKKLIISLILALIAIIIIGFLALNFVPTGNDTDLNISNNSTNGTIIISQDSINDNVSDGGKLNDTNSSSNITDSGDILHKQIFTVSENETGQNEGMEPGTYIMYYTENDGPIKVEKIS</sequence>
<name>A0A1I4KC50_METOL</name>
<dbReference type="AlphaFoldDB" id="A0A1I4KC50"/>
<proteinExistence type="predicted"/>
<organism evidence="2 3">
    <name type="scientific">Methanobrevibacter olleyae</name>
    <dbReference type="NCBI Taxonomy" id="294671"/>
    <lineage>
        <taxon>Archaea</taxon>
        <taxon>Methanobacteriati</taxon>
        <taxon>Methanobacteriota</taxon>
        <taxon>Methanomada group</taxon>
        <taxon>Methanobacteria</taxon>
        <taxon>Methanobacteriales</taxon>
        <taxon>Methanobacteriaceae</taxon>
        <taxon>Methanobrevibacter</taxon>
    </lineage>
</organism>
<accession>A0A1I4KC50</accession>
<gene>
    <name evidence="2" type="ORF">SAMN02910297_01697</name>
</gene>
<protein>
    <submittedName>
        <fullName evidence="2">Uncharacterized protein</fullName>
    </submittedName>
</protein>
<dbReference type="EMBL" id="FOTL01000036">
    <property type="protein sequence ID" value="SFL76385.1"/>
    <property type="molecule type" value="Genomic_DNA"/>
</dbReference>
<dbReference type="OrthoDB" id="82595at2157"/>
<keyword evidence="1" id="KW-1133">Transmembrane helix</keyword>
<evidence type="ECO:0000313" key="2">
    <source>
        <dbReference type="EMBL" id="SFL76385.1"/>
    </source>
</evidence>
<keyword evidence="1" id="KW-0472">Membrane</keyword>
<dbReference type="RefSeq" id="WP_074798880.1">
    <property type="nucleotide sequence ID" value="NZ_FOTL01000036.1"/>
</dbReference>